<proteinExistence type="predicted"/>
<evidence type="ECO:0000259" key="7">
    <source>
        <dbReference type="Pfam" id="PF01061"/>
    </source>
</evidence>
<dbReference type="PANTHER" id="PTHR19241">
    <property type="entry name" value="ATP-BINDING CASSETTE TRANSPORTER"/>
    <property type="match status" value="1"/>
</dbReference>
<keyword evidence="9" id="KW-1185">Reference proteome</keyword>
<keyword evidence="3 6" id="KW-0812">Transmembrane</keyword>
<evidence type="ECO:0000256" key="2">
    <source>
        <dbReference type="ARBA" id="ARBA00022448"/>
    </source>
</evidence>
<sequence length="107" mass="12399">MDALLLDSGHWVSQWATACDQFGFVWCWTEFLRVEEEEGKGAGVVQIYFVNFFSFLYFTYYEMMIVATTPKHHVASIFAAAFFSLFNLFSGFFIPRPISLLFHTSPK</sequence>
<keyword evidence="2" id="KW-0813">Transport</keyword>
<dbReference type="GO" id="GO:0005886">
    <property type="term" value="C:plasma membrane"/>
    <property type="evidence" value="ECO:0007669"/>
    <property type="project" value="UniProtKB-ARBA"/>
</dbReference>
<dbReference type="GO" id="GO:0140359">
    <property type="term" value="F:ABC-type transporter activity"/>
    <property type="evidence" value="ECO:0007669"/>
    <property type="project" value="InterPro"/>
</dbReference>
<comment type="caution">
    <text evidence="8">The sequence shown here is derived from an EMBL/GenBank/DDBJ whole genome shotgun (WGS) entry which is preliminary data.</text>
</comment>
<evidence type="ECO:0000313" key="9">
    <source>
        <dbReference type="Proteomes" id="UP000824120"/>
    </source>
</evidence>
<dbReference type="Proteomes" id="UP000824120">
    <property type="component" value="Chromosome 12"/>
</dbReference>
<evidence type="ECO:0000256" key="6">
    <source>
        <dbReference type="SAM" id="Phobius"/>
    </source>
</evidence>
<evidence type="ECO:0000256" key="3">
    <source>
        <dbReference type="ARBA" id="ARBA00022692"/>
    </source>
</evidence>
<evidence type="ECO:0000313" key="8">
    <source>
        <dbReference type="EMBL" id="KAG5572721.1"/>
    </source>
</evidence>
<accession>A0A9J5WAT4</accession>
<feature type="transmembrane region" description="Helical" evidence="6">
    <location>
        <begin position="41"/>
        <end position="61"/>
    </location>
</feature>
<organism evidence="8 9">
    <name type="scientific">Solanum commersonii</name>
    <name type="common">Commerson's wild potato</name>
    <name type="synonym">Commerson's nightshade</name>
    <dbReference type="NCBI Taxonomy" id="4109"/>
    <lineage>
        <taxon>Eukaryota</taxon>
        <taxon>Viridiplantae</taxon>
        <taxon>Streptophyta</taxon>
        <taxon>Embryophyta</taxon>
        <taxon>Tracheophyta</taxon>
        <taxon>Spermatophyta</taxon>
        <taxon>Magnoliopsida</taxon>
        <taxon>eudicotyledons</taxon>
        <taxon>Gunneridae</taxon>
        <taxon>Pentapetalae</taxon>
        <taxon>asterids</taxon>
        <taxon>lamiids</taxon>
        <taxon>Solanales</taxon>
        <taxon>Solanaceae</taxon>
        <taxon>Solanoideae</taxon>
        <taxon>Solaneae</taxon>
        <taxon>Solanum</taxon>
    </lineage>
</organism>
<reference evidence="8 9" key="1">
    <citation type="submission" date="2020-09" db="EMBL/GenBank/DDBJ databases">
        <title>De no assembly of potato wild relative species, Solanum commersonii.</title>
        <authorList>
            <person name="Cho K."/>
        </authorList>
    </citation>
    <scope>NUCLEOTIDE SEQUENCE [LARGE SCALE GENOMIC DNA]</scope>
    <source>
        <strain evidence="8">LZ3.2</strain>
        <tissue evidence="8">Leaf</tissue>
    </source>
</reference>
<comment type="subcellular location">
    <subcellularLocation>
        <location evidence="1">Membrane</location>
        <topology evidence="1">Multi-pass membrane protein</topology>
    </subcellularLocation>
</comment>
<keyword evidence="5 6" id="KW-0472">Membrane</keyword>
<evidence type="ECO:0000256" key="1">
    <source>
        <dbReference type="ARBA" id="ARBA00004141"/>
    </source>
</evidence>
<dbReference type="AlphaFoldDB" id="A0A9J5WAT4"/>
<evidence type="ECO:0000256" key="5">
    <source>
        <dbReference type="ARBA" id="ARBA00023136"/>
    </source>
</evidence>
<evidence type="ECO:0000256" key="4">
    <source>
        <dbReference type="ARBA" id="ARBA00022989"/>
    </source>
</evidence>
<feature type="transmembrane region" description="Helical" evidence="6">
    <location>
        <begin position="73"/>
        <end position="94"/>
    </location>
</feature>
<feature type="domain" description="ABC-2 type transporter transmembrane" evidence="7">
    <location>
        <begin position="45"/>
        <end position="97"/>
    </location>
</feature>
<gene>
    <name evidence="8" type="ORF">H5410_062487</name>
</gene>
<keyword evidence="4 6" id="KW-1133">Transmembrane helix</keyword>
<name>A0A9J5WAT4_SOLCO</name>
<dbReference type="Pfam" id="PF01061">
    <property type="entry name" value="ABC2_membrane"/>
    <property type="match status" value="1"/>
</dbReference>
<dbReference type="EMBL" id="JACXVP010000012">
    <property type="protein sequence ID" value="KAG5572721.1"/>
    <property type="molecule type" value="Genomic_DNA"/>
</dbReference>
<dbReference type="InterPro" id="IPR013525">
    <property type="entry name" value="ABC2_TM"/>
</dbReference>
<protein>
    <recommendedName>
        <fullName evidence="7">ABC-2 type transporter transmembrane domain-containing protein</fullName>
    </recommendedName>
</protein>